<dbReference type="Gene3D" id="1.10.510.10">
    <property type="entry name" value="Transferase(Phosphotransferase) domain 1"/>
    <property type="match status" value="1"/>
</dbReference>
<dbReference type="PROSITE" id="PS00107">
    <property type="entry name" value="PROTEIN_KINASE_ATP"/>
    <property type="match status" value="1"/>
</dbReference>
<dbReference type="Pfam" id="PF00069">
    <property type="entry name" value="Pkinase"/>
    <property type="match status" value="1"/>
</dbReference>
<feature type="region of interest" description="Disordered" evidence="12">
    <location>
        <begin position="609"/>
        <end position="630"/>
    </location>
</feature>
<dbReference type="InterPro" id="IPR029071">
    <property type="entry name" value="Ubiquitin-like_domsf"/>
</dbReference>
<dbReference type="PROSITE" id="PS50053">
    <property type="entry name" value="UBIQUITIN_2"/>
    <property type="match status" value="1"/>
</dbReference>
<dbReference type="InterPro" id="IPR017441">
    <property type="entry name" value="Protein_kinase_ATP_BS"/>
</dbReference>
<comment type="catalytic activity">
    <reaction evidence="8">
        <text>L-threonyl-[protein] + ATP = O-phospho-L-threonyl-[protein] + ADP + H(+)</text>
        <dbReference type="Rhea" id="RHEA:46608"/>
        <dbReference type="Rhea" id="RHEA-COMP:11060"/>
        <dbReference type="Rhea" id="RHEA-COMP:11605"/>
        <dbReference type="ChEBI" id="CHEBI:15378"/>
        <dbReference type="ChEBI" id="CHEBI:30013"/>
        <dbReference type="ChEBI" id="CHEBI:30616"/>
        <dbReference type="ChEBI" id="CHEBI:61977"/>
        <dbReference type="ChEBI" id="CHEBI:456216"/>
        <dbReference type="EC" id="2.7.11.25"/>
    </reaction>
</comment>
<keyword evidence="17" id="KW-1185">Reference proteome</keyword>
<feature type="binding site" evidence="11">
    <location>
        <position position="678"/>
    </location>
    <ligand>
        <name>ATP</name>
        <dbReference type="ChEBI" id="CHEBI:30616"/>
    </ligand>
</feature>
<keyword evidence="5" id="KW-0418">Kinase</keyword>
<dbReference type="CDD" id="cd06606">
    <property type="entry name" value="STKc_MAPKKK"/>
    <property type="match status" value="1"/>
</dbReference>
<proteinExistence type="inferred from homology"/>
<keyword evidence="7 11" id="KW-0067">ATP-binding</keyword>
<dbReference type="EC" id="2.7.11.25" evidence="2"/>
<evidence type="ECO:0000259" key="14">
    <source>
        <dbReference type="PROSITE" id="PS50053"/>
    </source>
</evidence>
<evidence type="ECO:0000256" key="7">
    <source>
        <dbReference type="ARBA" id="ARBA00022840"/>
    </source>
</evidence>
<gene>
    <name evidence="16" type="ORF">P3X46_024617</name>
</gene>
<evidence type="ECO:0000313" key="17">
    <source>
        <dbReference type="Proteomes" id="UP001174677"/>
    </source>
</evidence>
<evidence type="ECO:0000259" key="15">
    <source>
        <dbReference type="PROSITE" id="PS50237"/>
    </source>
</evidence>
<feature type="domain" description="Ubiquitin-like" evidence="14">
    <location>
        <begin position="9"/>
        <end position="81"/>
    </location>
</feature>
<reference evidence="16" key="1">
    <citation type="journal article" date="2023" name="Plant Biotechnol. J.">
        <title>Chromosome-level wild Hevea brasiliensis genome provides new tools for genomic-assisted breeding and valuable loci to elevate rubber yield.</title>
        <authorList>
            <person name="Cheng H."/>
            <person name="Song X."/>
            <person name="Hu Y."/>
            <person name="Wu T."/>
            <person name="Yang Q."/>
            <person name="An Z."/>
            <person name="Feng S."/>
            <person name="Deng Z."/>
            <person name="Wu W."/>
            <person name="Zeng X."/>
            <person name="Tu M."/>
            <person name="Wang X."/>
            <person name="Huang H."/>
        </authorList>
    </citation>
    <scope>NUCLEOTIDE SEQUENCE</scope>
    <source>
        <strain evidence="16">MT/VB/25A 57/8</strain>
    </source>
</reference>
<dbReference type="Gene3D" id="3.10.20.90">
    <property type="entry name" value="Phosphatidylinositol 3-kinase Catalytic Subunit, Chain A, domain 1"/>
    <property type="match status" value="1"/>
</dbReference>
<comment type="caution">
    <text evidence="10">Lacks conserved residue(s) required for the propagation of feature annotation.</text>
</comment>
<dbReference type="InterPro" id="IPR050538">
    <property type="entry name" value="MAP_kinase_kinase_kinase"/>
</dbReference>
<protein>
    <recommendedName>
        <fullName evidence="2">mitogen-activated protein kinase kinase kinase</fullName>
        <ecNumber evidence="2">2.7.11.25</ecNumber>
    </recommendedName>
</protein>
<dbReference type="InterPro" id="IPR000719">
    <property type="entry name" value="Prot_kinase_dom"/>
</dbReference>
<dbReference type="InterPro" id="IPR000569">
    <property type="entry name" value="HECT_dom"/>
</dbReference>
<dbReference type="SUPFAM" id="SSF54236">
    <property type="entry name" value="Ubiquitin-like"/>
    <property type="match status" value="1"/>
</dbReference>
<sequence length="905" mass="103648">MEFFENKPVKLFVKMMNSEGRTIEIDVYSNGLIKSIHEQILNKEKIPVTEQILFHDGKQLERWQTLEDCSIENEACLELMVGLVWDDSDESSALLQMIHETSSNICRMCRGGPVSMDRVDRKTIEVLMSIREGNSEILDLYSIPATLVMLYSSPIEGNKGYGDFLIRFTMDLILMSTDNILGDENKFLALEFCHLLRNEASDDDPLYQSCRTTLRELLERGNYEIDFNYGPRSMLQIVPFVVELVAPLRSGLGWAFYPGAHIQLFKIQFREFHTFSCVLRKAIDNLKKANEDDECKIMIILSSTAIKVIFHGLLKQMEDHLSRLPVITQIFESNDVVSSVSSLYLTILNELNSISQLVEGAAEEFRHVLEDKKISLQLMVKNATRKDDYDWLLEHSALLDSESRMHLVMMKMISEEKLRDAGLYKPIILRCKNLFKAFKNKDLMNREVLQDWLCKLCQALFKPQNLLFLACPNDPTKFYPNPELKPQPLHLDYFEISGMVIALALMHEVHVGVAFHRVFLLQVAGKDISAEDVRDAVPSFYKAKEPLLDNHQILNEFLKSVSEQISFFTKGFDSVFGKSIIQLLSHGRIELEDLNQVLKGNLNLEFNSGKKRKRDHNESDPLISSQDNESDPLMSQFLKANKQKLNIPKWQKGKILGEGGFGKVYEGYAPSGFFFAVKEMEIKDEGTIDKIDHEIDLLCQLRHPNIVKFYGMERRQSKVHIFLELVSRGSIKQVYKSFDLEDSQVSHYTKQILEGLKYLHERKVAHRDIKCANILVNDKGRVKIADFGLAKVLELNALMKSSCGTTSWMAPEVIEKNKEYGFKADIWSLGCTVLEMLTWKSPYSHLTCGTTTLECEIENGKLPDLPDFLSDLSRDFITKCLKFNPDDRPTAAELLQHPFVTGSSF</sequence>
<dbReference type="PROSITE" id="PS50011">
    <property type="entry name" value="PROTEIN_KINASE_DOM"/>
    <property type="match status" value="1"/>
</dbReference>
<dbReference type="Pfam" id="PF00240">
    <property type="entry name" value="ubiquitin"/>
    <property type="match status" value="1"/>
</dbReference>
<evidence type="ECO:0000256" key="12">
    <source>
        <dbReference type="SAM" id="MobiDB-lite"/>
    </source>
</evidence>
<comment type="caution">
    <text evidence="16">The sequence shown here is derived from an EMBL/GenBank/DDBJ whole genome shotgun (WGS) entry which is preliminary data.</text>
</comment>
<evidence type="ECO:0000256" key="11">
    <source>
        <dbReference type="PROSITE-ProRule" id="PRU10141"/>
    </source>
</evidence>
<name>A0ABQ9L442_HEVBR</name>
<evidence type="ECO:0000256" key="10">
    <source>
        <dbReference type="PROSITE-ProRule" id="PRU00104"/>
    </source>
</evidence>
<keyword evidence="3" id="KW-0808">Transferase</keyword>
<dbReference type="InterPro" id="IPR035983">
    <property type="entry name" value="Hect_E3_ubiquitin_ligase"/>
</dbReference>
<dbReference type="PROSITE" id="PS00108">
    <property type="entry name" value="PROTEIN_KINASE_ST"/>
    <property type="match status" value="1"/>
</dbReference>
<evidence type="ECO:0000256" key="1">
    <source>
        <dbReference type="ARBA" id="ARBA00006529"/>
    </source>
</evidence>
<evidence type="ECO:0000256" key="8">
    <source>
        <dbReference type="ARBA" id="ARBA00047559"/>
    </source>
</evidence>
<evidence type="ECO:0000259" key="13">
    <source>
        <dbReference type="PROSITE" id="PS50011"/>
    </source>
</evidence>
<keyword evidence="6 10" id="KW-0833">Ubl conjugation pathway</keyword>
<comment type="similarity">
    <text evidence="1">Belongs to the protein kinase superfamily. STE Ser/Thr protein kinase family. MAP kinase kinase kinase subfamily.</text>
</comment>
<dbReference type="SMART" id="SM00213">
    <property type="entry name" value="UBQ"/>
    <property type="match status" value="1"/>
</dbReference>
<dbReference type="PRINTS" id="PR00348">
    <property type="entry name" value="UBIQUITIN"/>
</dbReference>
<evidence type="ECO:0000313" key="16">
    <source>
        <dbReference type="EMBL" id="KAJ9159086.1"/>
    </source>
</evidence>
<dbReference type="InterPro" id="IPR000626">
    <property type="entry name" value="Ubiquitin-like_dom"/>
</dbReference>
<dbReference type="SUPFAM" id="SSF56112">
    <property type="entry name" value="Protein kinase-like (PK-like)"/>
    <property type="match status" value="1"/>
</dbReference>
<feature type="domain" description="HECT" evidence="15">
    <location>
        <begin position="419"/>
        <end position="550"/>
    </location>
</feature>
<dbReference type="Proteomes" id="UP001174677">
    <property type="component" value="Chromosome 14"/>
</dbReference>
<dbReference type="InterPro" id="IPR011009">
    <property type="entry name" value="Kinase-like_dom_sf"/>
</dbReference>
<comment type="catalytic activity">
    <reaction evidence="9">
        <text>L-seryl-[protein] + ATP = O-phospho-L-seryl-[protein] + ADP + H(+)</text>
        <dbReference type="Rhea" id="RHEA:17989"/>
        <dbReference type="Rhea" id="RHEA-COMP:9863"/>
        <dbReference type="Rhea" id="RHEA-COMP:11604"/>
        <dbReference type="ChEBI" id="CHEBI:15378"/>
        <dbReference type="ChEBI" id="CHEBI:29999"/>
        <dbReference type="ChEBI" id="CHEBI:30616"/>
        <dbReference type="ChEBI" id="CHEBI:83421"/>
        <dbReference type="ChEBI" id="CHEBI:456216"/>
        <dbReference type="EC" id="2.7.11.25"/>
    </reaction>
</comment>
<dbReference type="SMART" id="SM00220">
    <property type="entry name" value="S_TKc"/>
    <property type="match status" value="1"/>
</dbReference>
<evidence type="ECO:0000256" key="3">
    <source>
        <dbReference type="ARBA" id="ARBA00022679"/>
    </source>
</evidence>
<dbReference type="SUPFAM" id="SSF56204">
    <property type="entry name" value="Hect, E3 ligase catalytic domain"/>
    <property type="match status" value="1"/>
</dbReference>
<dbReference type="Pfam" id="PF00632">
    <property type="entry name" value="HECT"/>
    <property type="match status" value="1"/>
</dbReference>
<evidence type="ECO:0000256" key="9">
    <source>
        <dbReference type="ARBA" id="ARBA00048329"/>
    </source>
</evidence>
<dbReference type="EMBL" id="JARPOI010000014">
    <property type="protein sequence ID" value="KAJ9159086.1"/>
    <property type="molecule type" value="Genomic_DNA"/>
</dbReference>
<organism evidence="16 17">
    <name type="scientific">Hevea brasiliensis</name>
    <name type="common">Para rubber tree</name>
    <name type="synonym">Siphonia brasiliensis</name>
    <dbReference type="NCBI Taxonomy" id="3981"/>
    <lineage>
        <taxon>Eukaryota</taxon>
        <taxon>Viridiplantae</taxon>
        <taxon>Streptophyta</taxon>
        <taxon>Embryophyta</taxon>
        <taxon>Tracheophyta</taxon>
        <taxon>Spermatophyta</taxon>
        <taxon>Magnoliopsida</taxon>
        <taxon>eudicotyledons</taxon>
        <taxon>Gunneridae</taxon>
        <taxon>Pentapetalae</taxon>
        <taxon>rosids</taxon>
        <taxon>fabids</taxon>
        <taxon>Malpighiales</taxon>
        <taxon>Euphorbiaceae</taxon>
        <taxon>Crotonoideae</taxon>
        <taxon>Micrandreae</taxon>
        <taxon>Hevea</taxon>
    </lineage>
</organism>
<evidence type="ECO:0000256" key="4">
    <source>
        <dbReference type="ARBA" id="ARBA00022741"/>
    </source>
</evidence>
<evidence type="ECO:0000256" key="6">
    <source>
        <dbReference type="ARBA" id="ARBA00022786"/>
    </source>
</evidence>
<dbReference type="InterPro" id="IPR019956">
    <property type="entry name" value="Ubiquitin_dom"/>
</dbReference>
<dbReference type="PANTHER" id="PTHR48016">
    <property type="entry name" value="MAP KINASE KINASE KINASE SSK2-RELATED-RELATED"/>
    <property type="match status" value="1"/>
</dbReference>
<keyword evidence="4 11" id="KW-0547">Nucleotide-binding</keyword>
<dbReference type="InterPro" id="IPR008271">
    <property type="entry name" value="Ser/Thr_kinase_AS"/>
</dbReference>
<dbReference type="PROSITE" id="PS50237">
    <property type="entry name" value="HECT"/>
    <property type="match status" value="1"/>
</dbReference>
<feature type="domain" description="Protein kinase" evidence="13">
    <location>
        <begin position="650"/>
        <end position="900"/>
    </location>
</feature>
<evidence type="ECO:0000256" key="5">
    <source>
        <dbReference type="ARBA" id="ARBA00022777"/>
    </source>
</evidence>
<dbReference type="PANTHER" id="PTHR48016:SF61">
    <property type="entry name" value="PROTEIN KINASE DOMAIN-CONTAINING PROTEIN"/>
    <property type="match status" value="1"/>
</dbReference>
<dbReference type="Gene3D" id="3.90.1750.10">
    <property type="entry name" value="Hect, E3 ligase catalytic domains"/>
    <property type="match status" value="1"/>
</dbReference>
<accession>A0ABQ9L442</accession>
<evidence type="ECO:0000256" key="2">
    <source>
        <dbReference type="ARBA" id="ARBA00012406"/>
    </source>
</evidence>